<dbReference type="GO" id="GO:0003700">
    <property type="term" value="F:DNA-binding transcription factor activity"/>
    <property type="evidence" value="ECO:0007669"/>
    <property type="project" value="InterPro"/>
</dbReference>
<dbReference type="InterPro" id="IPR000847">
    <property type="entry name" value="LysR_HTH_N"/>
</dbReference>
<dbReference type="CDD" id="cd08422">
    <property type="entry name" value="PBP2_CrgA_like"/>
    <property type="match status" value="1"/>
</dbReference>
<reference evidence="6 7" key="2">
    <citation type="journal article" date="2006" name="J. Microbiol. Methods">
        <title>Genomic flank-sequencing of plasposon insertion sites for rapid identification of functional genes.</title>
        <authorList>
            <person name="Leveau J.H."/>
            <person name="Gerards S."/>
            <person name="Fritsche K."/>
            <person name="Zondag G."/>
            <person name="van Veen J.A."/>
        </authorList>
    </citation>
    <scope>NUCLEOTIDE SEQUENCE [LARGE SCALE GENOMIC DNA]</scope>
    <source>
        <strain evidence="6 7">Ter331</strain>
    </source>
</reference>
<dbReference type="InterPro" id="IPR036390">
    <property type="entry name" value="WH_DNA-bd_sf"/>
</dbReference>
<accession>G0AC36</accession>
<evidence type="ECO:0000256" key="3">
    <source>
        <dbReference type="ARBA" id="ARBA00023125"/>
    </source>
</evidence>
<reference evidence="6 7" key="1">
    <citation type="journal article" date="2004" name="Environ. Microbiol.">
        <title>Phylogeny-function analysis of (meta)genomic libraries: screening for expression of ribosomal RNA genes by large-insert library fluorescent in situ hybridization (LIL-FISH).</title>
        <authorList>
            <person name="Leveau J.H."/>
            <person name="Gerards S."/>
            <person name="de Boer W."/>
            <person name="van Veen J.A."/>
        </authorList>
    </citation>
    <scope>NUCLEOTIDE SEQUENCE [LARGE SCALE GENOMIC DNA]</scope>
    <source>
        <strain evidence="6 7">Ter331</strain>
    </source>
</reference>
<dbReference type="GO" id="GO:0043565">
    <property type="term" value="F:sequence-specific DNA binding"/>
    <property type="evidence" value="ECO:0007669"/>
    <property type="project" value="TreeGrafter"/>
</dbReference>
<dbReference type="Gene3D" id="3.40.190.290">
    <property type="match status" value="1"/>
</dbReference>
<comment type="similarity">
    <text evidence="1">Belongs to the LysR transcriptional regulatory family.</text>
</comment>
<reference evidence="7" key="6">
    <citation type="submission" date="2011-05" db="EMBL/GenBank/DDBJ databases">
        <title>Complete sequence of Collimonas fungivorans Ter331.</title>
        <authorList>
            <person name="Leveau J.H."/>
        </authorList>
    </citation>
    <scope>NUCLEOTIDE SEQUENCE [LARGE SCALE GENOMIC DNA]</scope>
    <source>
        <strain evidence="7">Ter331</strain>
    </source>
</reference>
<evidence type="ECO:0000259" key="5">
    <source>
        <dbReference type="PROSITE" id="PS50931"/>
    </source>
</evidence>
<keyword evidence="4" id="KW-0804">Transcription</keyword>
<dbReference type="eggNOG" id="COG0583">
    <property type="taxonomic scope" value="Bacteria"/>
</dbReference>
<dbReference type="STRING" id="1005048.CFU_2406"/>
<keyword evidence="3" id="KW-0238">DNA-binding</keyword>
<evidence type="ECO:0000313" key="7">
    <source>
        <dbReference type="Proteomes" id="UP000008392"/>
    </source>
</evidence>
<name>G0AC36_COLFT</name>
<dbReference type="PANTHER" id="PTHR30537:SF21">
    <property type="entry name" value="HTH-TYPE TRANSCRIPTIONAL REGULATOR SINR-RELATED"/>
    <property type="match status" value="1"/>
</dbReference>
<evidence type="ECO:0000256" key="1">
    <source>
        <dbReference type="ARBA" id="ARBA00009437"/>
    </source>
</evidence>
<dbReference type="InterPro" id="IPR005119">
    <property type="entry name" value="LysR_subst-bd"/>
</dbReference>
<dbReference type="InterPro" id="IPR036388">
    <property type="entry name" value="WH-like_DNA-bd_sf"/>
</dbReference>
<dbReference type="FunFam" id="1.10.10.10:FF:000001">
    <property type="entry name" value="LysR family transcriptional regulator"/>
    <property type="match status" value="1"/>
</dbReference>
<reference evidence="6 7" key="5">
    <citation type="journal article" date="2011" name="ISME J.">
        <title>Dual transcriptional profiling of a bacterial/fungal confrontation: Collimonas fungivorans versus Aspergillus niger.</title>
        <authorList>
            <person name="Mela F."/>
            <person name="Fritsche K."/>
            <person name="de Boer W."/>
            <person name="van Veen J.A."/>
            <person name="de Graaff L.H."/>
            <person name="van den Berg M."/>
            <person name="Leveau J.H."/>
        </authorList>
    </citation>
    <scope>NUCLEOTIDE SEQUENCE [LARGE SCALE GENOMIC DNA]</scope>
    <source>
        <strain evidence="6 7">Ter331</strain>
    </source>
</reference>
<reference evidence="6 7" key="3">
    <citation type="journal article" date="2008" name="FEMS Microbiol. Ecol.">
        <title>Identification and characterization of genes underlying chitinolysis in Collimonas fungivorans Ter331.</title>
        <authorList>
            <person name="Fritsche K."/>
            <person name="de Boer W."/>
            <person name="Gerards S."/>
            <person name="van den Berg M."/>
            <person name="van Veen J.A."/>
            <person name="Leveau J.H."/>
        </authorList>
    </citation>
    <scope>NUCLEOTIDE SEQUENCE [LARGE SCALE GENOMIC DNA]</scope>
    <source>
        <strain evidence="6 7">Ter331</strain>
    </source>
</reference>
<reference evidence="6 7" key="4">
    <citation type="journal article" date="2010" name="Environ. Microbiol.">
        <title>The bacterial genus Collimonas: mycophagy, weathering and other adaptive solutions to life in oligotrophic soil environments.</title>
        <authorList>
            <person name="Leveau J.H."/>
            <person name="Uroz S."/>
            <person name="de Boer W."/>
        </authorList>
    </citation>
    <scope>NUCLEOTIDE SEQUENCE [LARGE SCALE GENOMIC DNA]</scope>
    <source>
        <strain evidence="6 7">Ter331</strain>
    </source>
</reference>
<keyword evidence="2" id="KW-0805">Transcription regulation</keyword>
<sequence>MIMYSTTDLQLFIHTADLGSLSNAARQLDLLPATASASLKRLEQQLNTRLFVRSTRSMRLTPEGTLFLEYSRQALALLQEGQALLTAGGPVSGHLRLSMPSDVGRNVLLPWLDAFQENHPQVTLSLQFSDRVVDLFRDPVDVAFRYGPLDDSTLVSQILAPSRRVAVAAPSYLARHGRPAAPKDLASHNCLLYYLQHGLFNNWRFYSGKTALDVKVRGDRMTDDAAIARAWAIAGIGIAYKSWLDVRQDVADGRLEIILEQFVGEETPLSMVYPHRSSMSPSLRALLAFLRAQFAALTGDLNPAP</sequence>
<dbReference type="EMBL" id="CP002745">
    <property type="protein sequence ID" value="AEK62233.1"/>
    <property type="molecule type" value="Genomic_DNA"/>
</dbReference>
<dbReference type="Pfam" id="PF03466">
    <property type="entry name" value="LysR_substrate"/>
    <property type="match status" value="1"/>
</dbReference>
<gene>
    <name evidence="6" type="ordered locus">CFU_2406</name>
</gene>
<protein>
    <submittedName>
        <fullName evidence="6">Putative transcriptional regulator, LysR family</fullName>
    </submittedName>
</protein>
<feature type="domain" description="HTH lysR-type" evidence="5">
    <location>
        <begin position="4"/>
        <end position="61"/>
    </location>
</feature>
<dbReference type="AlphaFoldDB" id="G0AC36"/>
<dbReference type="PROSITE" id="PS50931">
    <property type="entry name" value="HTH_LYSR"/>
    <property type="match status" value="1"/>
</dbReference>
<evidence type="ECO:0000313" key="6">
    <source>
        <dbReference type="EMBL" id="AEK62233.1"/>
    </source>
</evidence>
<dbReference type="GO" id="GO:0006351">
    <property type="term" value="P:DNA-templated transcription"/>
    <property type="evidence" value="ECO:0007669"/>
    <property type="project" value="TreeGrafter"/>
</dbReference>
<dbReference type="InterPro" id="IPR058163">
    <property type="entry name" value="LysR-type_TF_proteobact-type"/>
</dbReference>
<evidence type="ECO:0000256" key="4">
    <source>
        <dbReference type="ARBA" id="ARBA00023163"/>
    </source>
</evidence>
<dbReference type="HOGENOM" id="CLU_039613_16_4_4"/>
<dbReference type="Pfam" id="PF00126">
    <property type="entry name" value="HTH_1"/>
    <property type="match status" value="1"/>
</dbReference>
<organism evidence="6 7">
    <name type="scientific">Collimonas fungivorans (strain Ter331)</name>
    <dbReference type="NCBI Taxonomy" id="1005048"/>
    <lineage>
        <taxon>Bacteria</taxon>
        <taxon>Pseudomonadati</taxon>
        <taxon>Pseudomonadota</taxon>
        <taxon>Betaproteobacteria</taxon>
        <taxon>Burkholderiales</taxon>
        <taxon>Oxalobacteraceae</taxon>
        <taxon>Collimonas</taxon>
    </lineage>
</organism>
<proteinExistence type="inferred from homology"/>
<dbReference type="SUPFAM" id="SSF53850">
    <property type="entry name" value="Periplasmic binding protein-like II"/>
    <property type="match status" value="1"/>
</dbReference>
<evidence type="ECO:0000256" key="2">
    <source>
        <dbReference type="ARBA" id="ARBA00023015"/>
    </source>
</evidence>
<dbReference type="SUPFAM" id="SSF46785">
    <property type="entry name" value="Winged helix' DNA-binding domain"/>
    <property type="match status" value="1"/>
</dbReference>
<dbReference type="Proteomes" id="UP000008392">
    <property type="component" value="Chromosome"/>
</dbReference>
<dbReference type="KEGG" id="cfu:CFU_2406"/>
<dbReference type="PANTHER" id="PTHR30537">
    <property type="entry name" value="HTH-TYPE TRANSCRIPTIONAL REGULATOR"/>
    <property type="match status" value="1"/>
</dbReference>
<keyword evidence="7" id="KW-1185">Reference proteome</keyword>
<dbReference type="FunFam" id="3.40.190.290:FF:000001">
    <property type="entry name" value="Transcriptional regulator, LysR family"/>
    <property type="match status" value="1"/>
</dbReference>
<dbReference type="Gene3D" id="1.10.10.10">
    <property type="entry name" value="Winged helix-like DNA-binding domain superfamily/Winged helix DNA-binding domain"/>
    <property type="match status" value="1"/>
</dbReference>